<dbReference type="EMBL" id="BIFQ01000001">
    <property type="protein sequence ID" value="GCE07715.1"/>
    <property type="molecule type" value="Genomic_DNA"/>
</dbReference>
<accession>A0A401ZLI4</accession>
<dbReference type="PANTHER" id="PTHR33169">
    <property type="entry name" value="PADR-FAMILY TRANSCRIPTIONAL REGULATOR"/>
    <property type="match status" value="1"/>
</dbReference>
<reference evidence="3" key="1">
    <citation type="submission" date="2018-12" db="EMBL/GenBank/DDBJ databases">
        <title>Tengunoibacter tsumagoiensis gen. nov., sp. nov., Dictyobacter kobayashii sp. nov., D. alpinus sp. nov., and D. joshuensis sp. nov. and description of Dictyobacteraceae fam. nov. within the order Ktedonobacterales isolated from Tengu-no-mugimeshi.</title>
        <authorList>
            <person name="Wang C.M."/>
            <person name="Zheng Y."/>
            <person name="Sakai Y."/>
            <person name="Toyoda A."/>
            <person name="Minakuchi Y."/>
            <person name="Abe K."/>
            <person name="Yokota A."/>
            <person name="Yabe S."/>
        </authorList>
    </citation>
    <scope>NUCLEOTIDE SEQUENCE [LARGE SCALE GENOMIC DNA]</scope>
    <source>
        <strain evidence="3">S-27</strain>
    </source>
</reference>
<dbReference type="Proteomes" id="UP000287224">
    <property type="component" value="Unassembled WGS sequence"/>
</dbReference>
<dbReference type="PANTHER" id="PTHR33169:SF14">
    <property type="entry name" value="TRANSCRIPTIONAL REGULATOR RV3488"/>
    <property type="match status" value="1"/>
</dbReference>
<name>A0A401ZLI4_9CHLR</name>
<dbReference type="InterPro" id="IPR052509">
    <property type="entry name" value="Metal_resp_DNA-bind_regulator"/>
</dbReference>
<evidence type="ECO:0000313" key="2">
    <source>
        <dbReference type="EMBL" id="GCE07715.1"/>
    </source>
</evidence>
<organism evidence="2 3">
    <name type="scientific">Dictyobacter aurantiacus</name>
    <dbReference type="NCBI Taxonomy" id="1936993"/>
    <lineage>
        <taxon>Bacteria</taxon>
        <taxon>Bacillati</taxon>
        <taxon>Chloroflexota</taxon>
        <taxon>Ktedonobacteria</taxon>
        <taxon>Ktedonobacterales</taxon>
        <taxon>Dictyobacteraceae</taxon>
        <taxon>Dictyobacter</taxon>
    </lineage>
</organism>
<dbReference type="InterPro" id="IPR005149">
    <property type="entry name" value="Tscrpt_reg_PadR_N"/>
</dbReference>
<dbReference type="InterPro" id="IPR036388">
    <property type="entry name" value="WH-like_DNA-bd_sf"/>
</dbReference>
<dbReference type="AlphaFoldDB" id="A0A401ZLI4"/>
<dbReference type="InterPro" id="IPR036390">
    <property type="entry name" value="WH_DNA-bd_sf"/>
</dbReference>
<evidence type="ECO:0000259" key="1">
    <source>
        <dbReference type="Pfam" id="PF03551"/>
    </source>
</evidence>
<comment type="caution">
    <text evidence="2">The sequence shown here is derived from an EMBL/GenBank/DDBJ whole genome shotgun (WGS) entry which is preliminary data.</text>
</comment>
<proteinExistence type="predicted"/>
<evidence type="ECO:0000313" key="3">
    <source>
        <dbReference type="Proteomes" id="UP000287224"/>
    </source>
</evidence>
<protein>
    <submittedName>
        <fullName evidence="2">PadR family transcriptional regulator</fullName>
    </submittedName>
</protein>
<dbReference type="Gene3D" id="1.10.10.10">
    <property type="entry name" value="Winged helix-like DNA-binding domain superfamily/Winged helix DNA-binding domain"/>
    <property type="match status" value="1"/>
</dbReference>
<dbReference type="RefSeq" id="WP_126599206.1">
    <property type="nucleotide sequence ID" value="NZ_BIFQ01000001.1"/>
</dbReference>
<keyword evidence="3" id="KW-1185">Reference proteome</keyword>
<dbReference type="SUPFAM" id="SSF46785">
    <property type="entry name" value="Winged helix' DNA-binding domain"/>
    <property type="match status" value="1"/>
</dbReference>
<dbReference type="OrthoDB" id="9808017at2"/>
<gene>
    <name evidence="2" type="ORF">KDAU_50440</name>
</gene>
<feature type="domain" description="Transcription regulator PadR N-terminal" evidence="1">
    <location>
        <begin position="15"/>
        <end position="84"/>
    </location>
</feature>
<dbReference type="Pfam" id="PF03551">
    <property type="entry name" value="PadR"/>
    <property type="match status" value="1"/>
</dbReference>
<sequence>MILRDLELGAMQAHILYHATIEPIYGSWMAGELAHHGYTISYGTLYPMLHRMQQEGLLACEERREGSQLRKYYRATEQGVRDLEQIRQRIRELYQELVLEKPGASSEHPSSRYGEA</sequence>